<dbReference type="RefSeq" id="WP_046789683.1">
    <property type="nucleotide sequence ID" value="NZ_CP011366.1"/>
</dbReference>
<keyword evidence="12" id="KW-1133">Transmembrane helix</keyword>
<dbReference type="EMBL" id="CP011366">
    <property type="protein sequence ID" value="AKG73493.1"/>
    <property type="molecule type" value="Genomic_DNA"/>
</dbReference>
<reference evidence="16" key="2">
    <citation type="submission" date="2015-04" db="EMBL/GenBank/DDBJ databases">
        <title>Complete genome sequence of Salinicoccus halodurans strain H3B36, isolated from the Qaidam basin of China.</title>
        <authorList>
            <person name="Ma Y."/>
            <person name="Jiang K."/>
            <person name="Xue Y."/>
        </authorList>
    </citation>
    <scope>NUCLEOTIDE SEQUENCE [LARGE SCALE GENOMIC DNA]</scope>
    <source>
        <strain evidence="16">H3B36</strain>
    </source>
</reference>
<sequence length="441" mass="50015">MEKKNLVIVGGGSTYTLGIIMSLIAEKKTLPLGKLTFYDTDRERQEKIAKATEVILKEKYPELEEFKYTTDKETAFTDIDVAFLQIRTGGLKMREQDEMIPLRHGVLGQETCGPGGMAYGMRSIPDMIELVKDIRTYSKDAWIMNYTNPAAIVAEALKREFPDDNKLLNICDMPIAIMKSYADMLGKSVWDLVPEYFGLNHFGWFTSIKDKQGQDYTGTIKDKIVNEGFIPTDSEIANDASWQATFATARKMLMDFPEYLPNTYLQYYFYPEDMAAKEDPDNTRARQVIGGRQKRVHETCDKIIETQSLDGVELTDDIHGAYMIRAAASLIHHLNHIYIVMVKNDGIISNIPDEAMVEVPAMLTADGPKPFAVGEIPAFYKGLIENQYAYEKLVVDAYYAQSYTKMLQALTLNRTVTDVNKAKAILEDLIEANIDYWPELK</sequence>
<feature type="site" description="Increases basicity of active site Tyr" evidence="10">
    <location>
        <position position="110"/>
    </location>
</feature>
<keyword evidence="9" id="KW-0170">Cobalt</keyword>
<dbReference type="InterPro" id="IPR015955">
    <property type="entry name" value="Lactate_DH/Glyco_Ohase_4_C"/>
</dbReference>
<dbReference type="SUPFAM" id="SSF56327">
    <property type="entry name" value="LDH C-terminal domain-like"/>
    <property type="match status" value="1"/>
</dbReference>
<evidence type="ECO:0000313" key="16">
    <source>
        <dbReference type="Proteomes" id="UP000034029"/>
    </source>
</evidence>
<evidence type="ECO:0000256" key="2">
    <source>
        <dbReference type="ARBA" id="ARBA00022723"/>
    </source>
</evidence>
<comment type="similarity">
    <text evidence="1 11">Belongs to the glycosyl hydrolase 4 family.</text>
</comment>
<keyword evidence="4 11" id="KW-0520">NAD</keyword>
<feature type="binding site" evidence="8">
    <location>
        <position position="94"/>
    </location>
    <ligand>
        <name>substrate</name>
    </ligand>
</feature>
<organism evidence="15 17">
    <name type="scientific">Salinicoccus halodurans</name>
    <dbReference type="NCBI Taxonomy" id="407035"/>
    <lineage>
        <taxon>Bacteria</taxon>
        <taxon>Bacillati</taxon>
        <taxon>Bacillota</taxon>
        <taxon>Bacilli</taxon>
        <taxon>Bacillales</taxon>
        <taxon>Staphylococcaceae</taxon>
        <taxon>Salinicoccus</taxon>
    </lineage>
</organism>
<keyword evidence="9" id="KW-0533">Nickel</keyword>
<dbReference type="Pfam" id="PF11975">
    <property type="entry name" value="Glyco_hydro_4C"/>
    <property type="match status" value="1"/>
</dbReference>
<evidence type="ECO:0000256" key="6">
    <source>
        <dbReference type="ARBA" id="ARBA00023295"/>
    </source>
</evidence>
<dbReference type="OrthoDB" id="9808275at2"/>
<feature type="transmembrane region" description="Helical" evidence="12">
    <location>
        <begin position="6"/>
        <end position="25"/>
    </location>
</feature>
<name>A0A0F7HK74_9STAP</name>
<dbReference type="EMBL" id="FOTB01000001">
    <property type="protein sequence ID" value="SFK51481.1"/>
    <property type="molecule type" value="Genomic_DNA"/>
</dbReference>
<dbReference type="PANTHER" id="PTHR32092">
    <property type="entry name" value="6-PHOSPHO-BETA-GLUCOSIDASE-RELATED"/>
    <property type="match status" value="1"/>
</dbReference>
<feature type="domain" description="Glycosyl hydrolase family 4 C-terminal" evidence="13">
    <location>
        <begin position="196"/>
        <end position="416"/>
    </location>
</feature>
<keyword evidence="5 9" id="KW-0464">Manganese</keyword>
<keyword evidence="3 11" id="KW-0378">Hydrolase</keyword>
<dbReference type="PRINTS" id="PR00732">
    <property type="entry name" value="GLHYDRLASE4"/>
</dbReference>
<evidence type="ECO:0000256" key="7">
    <source>
        <dbReference type="PIRSR" id="PIRSR601088-1"/>
    </source>
</evidence>
<feature type="binding site" evidence="8">
    <location>
        <position position="284"/>
    </location>
    <ligand>
        <name>substrate</name>
    </ligand>
</feature>
<comment type="cofactor">
    <cofactor evidence="11">
        <name>NAD(+)</name>
        <dbReference type="ChEBI" id="CHEBI:57540"/>
    </cofactor>
    <text evidence="11">Binds 1 NAD(+) per subunit.</text>
</comment>
<keyword evidence="9" id="KW-0408">Iron</keyword>
<feature type="binding site" evidence="8">
    <location>
        <position position="148"/>
    </location>
    <ligand>
        <name>substrate</name>
    </ligand>
</feature>
<evidence type="ECO:0000256" key="4">
    <source>
        <dbReference type="ARBA" id="ARBA00023027"/>
    </source>
</evidence>
<dbReference type="KEGG" id="shv:AAT16_04250"/>
<evidence type="ECO:0000256" key="8">
    <source>
        <dbReference type="PIRSR" id="PIRSR601088-2"/>
    </source>
</evidence>
<evidence type="ECO:0000256" key="1">
    <source>
        <dbReference type="ARBA" id="ARBA00010141"/>
    </source>
</evidence>
<keyword evidence="12" id="KW-0472">Membrane</keyword>
<dbReference type="InterPro" id="IPR022616">
    <property type="entry name" value="Glyco_hydro_4_C"/>
</dbReference>
<keyword evidence="2 9" id="KW-0479">Metal-binding</keyword>
<dbReference type="InterPro" id="IPR001088">
    <property type="entry name" value="Glyco_hydro_4"/>
</dbReference>
<protein>
    <submittedName>
        <fullName evidence="14">6-phospho-alpha-glucosidase</fullName>
    </submittedName>
    <submittedName>
        <fullName evidence="15">Maltose-6'-phosphate glucosidase</fullName>
    </submittedName>
</protein>
<reference evidence="15 17" key="3">
    <citation type="submission" date="2016-10" db="EMBL/GenBank/DDBJ databases">
        <authorList>
            <person name="Varghese N."/>
            <person name="Submissions S."/>
        </authorList>
    </citation>
    <scope>NUCLEOTIDE SEQUENCE [LARGE SCALE GENOMIC DNA]</scope>
    <source>
        <strain evidence="15 17">CGMCC 1.6501</strain>
    </source>
</reference>
<evidence type="ECO:0000256" key="11">
    <source>
        <dbReference type="RuleBase" id="RU361152"/>
    </source>
</evidence>
<dbReference type="SUPFAM" id="SSF51735">
    <property type="entry name" value="NAD(P)-binding Rossmann-fold domains"/>
    <property type="match status" value="1"/>
</dbReference>
<dbReference type="Proteomes" id="UP000183090">
    <property type="component" value="Unassembled WGS sequence"/>
</dbReference>
<keyword evidence="16" id="KW-1185">Reference proteome</keyword>
<dbReference type="PANTHER" id="PTHR32092:SF14">
    <property type="entry name" value="MALTOSE-6'-PHOSPHATE GLUCOSIDASE"/>
    <property type="match status" value="1"/>
</dbReference>
<accession>A0A0F7HK74</accession>
<evidence type="ECO:0000256" key="10">
    <source>
        <dbReference type="PIRSR" id="PIRSR601088-4"/>
    </source>
</evidence>
<dbReference type="Proteomes" id="UP000034029">
    <property type="component" value="Chromosome"/>
</dbReference>
<dbReference type="GO" id="GO:0004553">
    <property type="term" value="F:hydrolase activity, hydrolyzing O-glycosyl compounds"/>
    <property type="evidence" value="ECO:0007669"/>
    <property type="project" value="InterPro"/>
</dbReference>
<evidence type="ECO:0000313" key="14">
    <source>
        <dbReference type="EMBL" id="AKG73493.1"/>
    </source>
</evidence>
<evidence type="ECO:0000313" key="17">
    <source>
        <dbReference type="Proteomes" id="UP000183090"/>
    </source>
</evidence>
<dbReference type="AlphaFoldDB" id="A0A0F7HK74"/>
<evidence type="ECO:0000256" key="5">
    <source>
        <dbReference type="ARBA" id="ARBA00023211"/>
    </source>
</evidence>
<dbReference type="GO" id="GO:0016616">
    <property type="term" value="F:oxidoreductase activity, acting on the CH-OH group of donors, NAD or NADP as acceptor"/>
    <property type="evidence" value="ECO:0007669"/>
    <property type="project" value="InterPro"/>
</dbReference>
<feature type="binding site" evidence="9">
    <location>
        <position position="171"/>
    </location>
    <ligand>
        <name>Mn(2+)</name>
        <dbReference type="ChEBI" id="CHEBI:29035"/>
    </ligand>
</feature>
<gene>
    <name evidence="14" type="ORF">AAT16_04250</name>
    <name evidence="15" type="ORF">SAMN05216235_0087</name>
</gene>
<dbReference type="Gene3D" id="3.90.110.10">
    <property type="entry name" value="Lactate dehydrogenase/glycoside hydrolase, family 4, C-terminal"/>
    <property type="match status" value="1"/>
</dbReference>
<evidence type="ECO:0000256" key="9">
    <source>
        <dbReference type="PIRSR" id="PIRSR601088-3"/>
    </source>
</evidence>
<dbReference type="GO" id="GO:0046872">
    <property type="term" value="F:metal ion binding"/>
    <property type="evidence" value="ECO:0007669"/>
    <property type="project" value="UniProtKB-KW"/>
</dbReference>
<proteinExistence type="inferred from homology"/>
<dbReference type="Gene3D" id="3.40.50.720">
    <property type="entry name" value="NAD(P)-binding Rossmann-like Domain"/>
    <property type="match status" value="1"/>
</dbReference>
<dbReference type="InterPro" id="IPR036291">
    <property type="entry name" value="NAD(P)-bd_dom_sf"/>
</dbReference>
<feature type="binding site" evidence="9">
    <location>
        <position position="201"/>
    </location>
    <ligand>
        <name>Mn(2+)</name>
        <dbReference type="ChEBI" id="CHEBI:29035"/>
    </ligand>
</feature>
<keyword evidence="12" id="KW-0812">Transmembrane</keyword>
<evidence type="ECO:0000259" key="13">
    <source>
        <dbReference type="Pfam" id="PF11975"/>
    </source>
</evidence>
<evidence type="ECO:0000256" key="3">
    <source>
        <dbReference type="ARBA" id="ARBA00022801"/>
    </source>
</evidence>
<dbReference type="Pfam" id="PF02056">
    <property type="entry name" value="Glyco_hydro_4"/>
    <property type="match status" value="1"/>
</dbReference>
<evidence type="ECO:0000313" key="15">
    <source>
        <dbReference type="EMBL" id="SFK51481.1"/>
    </source>
</evidence>
<dbReference type="CDD" id="cd05298">
    <property type="entry name" value="GH4_GlvA_pagL_like"/>
    <property type="match status" value="1"/>
</dbReference>
<evidence type="ECO:0000256" key="12">
    <source>
        <dbReference type="SAM" id="Phobius"/>
    </source>
</evidence>
<feature type="active site" description="Proton donor" evidence="7">
    <location>
        <position position="172"/>
    </location>
</feature>
<dbReference type="GO" id="GO:0005975">
    <property type="term" value="P:carbohydrate metabolic process"/>
    <property type="evidence" value="ECO:0007669"/>
    <property type="project" value="InterPro"/>
</dbReference>
<feature type="active site" description="Proton acceptor" evidence="7">
    <location>
        <position position="264"/>
    </location>
</feature>
<keyword evidence="6 11" id="KW-0326">Glycosidase</keyword>
<reference evidence="14 16" key="1">
    <citation type="journal article" date="2015" name="Int. J. Syst. Evol. Microbiol.">
        <title>Complete genome sequence of Salinicoccus halodurans H3B36, isolated from the Qaidam Basin in China.</title>
        <authorList>
            <person name="Jiang K."/>
            <person name="Xue Y."/>
            <person name="Ma Y."/>
        </authorList>
    </citation>
    <scope>NUCLEOTIDE SEQUENCE [LARGE SCALE GENOMIC DNA]</scope>
    <source>
        <strain evidence="14 16">H3B36</strain>
    </source>
</reference>